<gene>
    <name evidence="2" type="ORF">B296_00048917</name>
</gene>
<dbReference type="EMBL" id="AMZH03016287">
    <property type="protein sequence ID" value="RRT44728.1"/>
    <property type="molecule type" value="Genomic_DNA"/>
</dbReference>
<evidence type="ECO:0000256" key="1">
    <source>
        <dbReference type="SAM" id="MobiDB-lite"/>
    </source>
</evidence>
<sequence length="335" mass="37733">MQMSIQRDCRRHNTDLHLFVQRNDRNHHTSPQLRHDIEEAEAPNPQNRDRTKETRAERRQEPIGERGGMDGVAQRIQHERKGPEKGYERQNHGVEQGLLREHVRQLGVQQHEPYRHRQVHPRLQERDNLGAAPLGGHHQHVLGVPENGIIEENTEEHNPQRNYLLQRRYIDAQELGLLIPLRLDKSSSVGRNRGAGSKNRSFPRFPQKPGVKEQPFGVPEGCRRGNRRGSRPGAEGMEDGGGGLGPEGRRGEPGGGGGETTAKGVEGGEVEAPCGDDSLHVSRARNFCKDEAGRCRRGEKIWKGYGGKGKGGDLYRGIGEIRWRRDFPVIDDTRN</sequence>
<feature type="region of interest" description="Disordered" evidence="1">
    <location>
        <begin position="187"/>
        <end position="276"/>
    </location>
</feature>
<evidence type="ECO:0000313" key="3">
    <source>
        <dbReference type="Proteomes" id="UP000287651"/>
    </source>
</evidence>
<organism evidence="2 3">
    <name type="scientific">Ensete ventricosum</name>
    <name type="common">Abyssinian banana</name>
    <name type="synonym">Musa ensete</name>
    <dbReference type="NCBI Taxonomy" id="4639"/>
    <lineage>
        <taxon>Eukaryota</taxon>
        <taxon>Viridiplantae</taxon>
        <taxon>Streptophyta</taxon>
        <taxon>Embryophyta</taxon>
        <taxon>Tracheophyta</taxon>
        <taxon>Spermatophyta</taxon>
        <taxon>Magnoliopsida</taxon>
        <taxon>Liliopsida</taxon>
        <taxon>Zingiberales</taxon>
        <taxon>Musaceae</taxon>
        <taxon>Ensete</taxon>
    </lineage>
</organism>
<name>A0A426XYV9_ENSVE</name>
<accession>A0A426XYV9</accession>
<dbReference type="AlphaFoldDB" id="A0A426XYV9"/>
<reference evidence="2 3" key="1">
    <citation type="journal article" date="2014" name="Agronomy (Basel)">
        <title>A Draft Genome Sequence for Ensete ventricosum, the Drought-Tolerant Tree Against Hunger.</title>
        <authorList>
            <person name="Harrison J."/>
            <person name="Moore K.A."/>
            <person name="Paszkiewicz K."/>
            <person name="Jones T."/>
            <person name="Grant M."/>
            <person name="Ambacheew D."/>
            <person name="Muzemil S."/>
            <person name="Studholme D.J."/>
        </authorList>
    </citation>
    <scope>NUCLEOTIDE SEQUENCE [LARGE SCALE GENOMIC DNA]</scope>
</reference>
<evidence type="ECO:0000313" key="2">
    <source>
        <dbReference type="EMBL" id="RRT44728.1"/>
    </source>
</evidence>
<protein>
    <submittedName>
        <fullName evidence="2">Uncharacterized protein</fullName>
    </submittedName>
</protein>
<feature type="compositionally biased region" description="Basic and acidic residues" evidence="1">
    <location>
        <begin position="22"/>
        <end position="37"/>
    </location>
</feature>
<dbReference type="Proteomes" id="UP000287651">
    <property type="component" value="Unassembled WGS sequence"/>
</dbReference>
<feature type="region of interest" description="Disordered" evidence="1">
    <location>
        <begin position="20"/>
        <end position="74"/>
    </location>
</feature>
<proteinExistence type="predicted"/>
<comment type="caution">
    <text evidence="2">The sequence shown here is derived from an EMBL/GenBank/DDBJ whole genome shotgun (WGS) entry which is preliminary data.</text>
</comment>
<feature type="compositionally biased region" description="Basic and acidic residues" evidence="1">
    <location>
        <begin position="47"/>
        <end position="68"/>
    </location>
</feature>